<organism evidence="1 2">
    <name type="scientific">Corallincola platygyrae</name>
    <dbReference type="NCBI Taxonomy" id="1193278"/>
    <lineage>
        <taxon>Bacteria</taxon>
        <taxon>Pseudomonadati</taxon>
        <taxon>Pseudomonadota</taxon>
        <taxon>Gammaproteobacteria</taxon>
        <taxon>Alteromonadales</taxon>
        <taxon>Psychromonadaceae</taxon>
        <taxon>Corallincola</taxon>
    </lineage>
</organism>
<comment type="caution">
    <text evidence="1">The sequence shown here is derived from an EMBL/GenBank/DDBJ whole genome shotgun (WGS) entry which is preliminary data.</text>
</comment>
<evidence type="ECO:0000313" key="2">
    <source>
        <dbReference type="Proteomes" id="UP001597380"/>
    </source>
</evidence>
<evidence type="ECO:0000313" key="1">
    <source>
        <dbReference type="EMBL" id="MFD2096812.1"/>
    </source>
</evidence>
<reference evidence="2" key="1">
    <citation type="journal article" date="2019" name="Int. J. Syst. Evol. Microbiol.">
        <title>The Global Catalogue of Microorganisms (GCM) 10K type strain sequencing project: providing services to taxonomists for standard genome sequencing and annotation.</title>
        <authorList>
            <consortium name="The Broad Institute Genomics Platform"/>
            <consortium name="The Broad Institute Genome Sequencing Center for Infectious Disease"/>
            <person name="Wu L."/>
            <person name="Ma J."/>
        </authorList>
    </citation>
    <scope>NUCLEOTIDE SEQUENCE [LARGE SCALE GENOMIC DNA]</scope>
    <source>
        <strain evidence="2">CGMCC 1.10992</strain>
    </source>
</reference>
<proteinExistence type="predicted"/>
<dbReference type="SUPFAM" id="SSF52540">
    <property type="entry name" value="P-loop containing nucleoside triphosphate hydrolases"/>
    <property type="match status" value="1"/>
</dbReference>
<sequence>MSQFQQASLYSRRFVRAEVKANTSRAWKRSERASKLVSVEGQHQSLLNSILASQKSNQWVVLVAAPDKQVVDWLVANGVDGGRLLQVHPTSDRQLMAAVMNGLASNHCCAVVGWTDLLDETQWQALISEAQCYNTNSFLFHRPVGRCHTGTPWSSAARAAAMVASVSVH</sequence>
<accession>A0ABW4XPA7</accession>
<name>A0ABW4XPA7_9GAMM</name>
<dbReference type="Proteomes" id="UP001597380">
    <property type="component" value="Unassembled WGS sequence"/>
</dbReference>
<keyword evidence="2" id="KW-1185">Reference proteome</keyword>
<dbReference type="InterPro" id="IPR027417">
    <property type="entry name" value="P-loop_NTPase"/>
</dbReference>
<gene>
    <name evidence="1" type="ORF">ACFSJ3_12515</name>
</gene>
<dbReference type="Gene3D" id="3.40.50.300">
    <property type="entry name" value="P-loop containing nucleotide triphosphate hydrolases"/>
    <property type="match status" value="1"/>
</dbReference>
<protein>
    <recommendedName>
        <fullName evidence="3">Cell division inhibitor SulA</fullName>
    </recommendedName>
</protein>
<dbReference type="EMBL" id="JBHUHT010000013">
    <property type="protein sequence ID" value="MFD2096812.1"/>
    <property type="molecule type" value="Genomic_DNA"/>
</dbReference>
<dbReference type="RefSeq" id="WP_345339516.1">
    <property type="nucleotide sequence ID" value="NZ_BAABLI010000009.1"/>
</dbReference>
<evidence type="ECO:0008006" key="3">
    <source>
        <dbReference type="Google" id="ProtNLM"/>
    </source>
</evidence>